<organism evidence="5 6">
    <name type="scientific">Cyclotella cryptica</name>
    <dbReference type="NCBI Taxonomy" id="29204"/>
    <lineage>
        <taxon>Eukaryota</taxon>
        <taxon>Sar</taxon>
        <taxon>Stramenopiles</taxon>
        <taxon>Ochrophyta</taxon>
        <taxon>Bacillariophyta</taxon>
        <taxon>Coscinodiscophyceae</taxon>
        <taxon>Thalassiosirophycidae</taxon>
        <taxon>Stephanodiscales</taxon>
        <taxon>Stephanodiscaceae</taxon>
        <taxon>Cyclotella</taxon>
    </lineage>
</organism>
<dbReference type="InterPro" id="IPR034228">
    <property type="entry name" value="Nop6_RRM"/>
</dbReference>
<dbReference type="PANTHER" id="PTHR48024">
    <property type="entry name" value="GEO13361P1-RELATED"/>
    <property type="match status" value="1"/>
</dbReference>
<dbReference type="Proteomes" id="UP001516023">
    <property type="component" value="Unassembled WGS sequence"/>
</dbReference>
<feature type="compositionally biased region" description="Basic and acidic residues" evidence="3">
    <location>
        <begin position="426"/>
        <end position="444"/>
    </location>
</feature>
<keyword evidence="6" id="KW-1185">Reference proteome</keyword>
<evidence type="ECO:0000256" key="3">
    <source>
        <dbReference type="SAM" id="MobiDB-lite"/>
    </source>
</evidence>
<dbReference type="AlphaFoldDB" id="A0ABD3QZQ9"/>
<keyword evidence="1 2" id="KW-0694">RNA-binding</keyword>
<feature type="compositionally biased region" description="Polar residues" evidence="3">
    <location>
        <begin position="451"/>
        <end position="461"/>
    </location>
</feature>
<feature type="region of interest" description="Disordered" evidence="3">
    <location>
        <begin position="398"/>
        <end position="480"/>
    </location>
</feature>
<feature type="domain" description="RRM" evidence="4">
    <location>
        <begin position="208"/>
        <end position="292"/>
    </location>
</feature>
<dbReference type="PROSITE" id="PS50102">
    <property type="entry name" value="RRM"/>
    <property type="match status" value="1"/>
</dbReference>
<dbReference type="InterPro" id="IPR035979">
    <property type="entry name" value="RBD_domain_sf"/>
</dbReference>
<dbReference type="EMBL" id="JABMIG020000001">
    <property type="protein sequence ID" value="KAL3805805.1"/>
    <property type="molecule type" value="Genomic_DNA"/>
</dbReference>
<feature type="region of interest" description="Disordered" evidence="3">
    <location>
        <begin position="106"/>
        <end position="132"/>
    </location>
</feature>
<comment type="caution">
    <text evidence="5">The sequence shown here is derived from an EMBL/GenBank/DDBJ whole genome shotgun (WGS) entry which is preliminary data.</text>
</comment>
<reference evidence="5 6" key="1">
    <citation type="journal article" date="2020" name="G3 (Bethesda)">
        <title>Improved Reference Genome for Cyclotella cryptica CCMP332, a Model for Cell Wall Morphogenesis, Salinity Adaptation, and Lipid Production in Diatoms (Bacillariophyta).</title>
        <authorList>
            <person name="Roberts W.R."/>
            <person name="Downey K.M."/>
            <person name="Ruck E.C."/>
            <person name="Traller J.C."/>
            <person name="Alverson A.J."/>
        </authorList>
    </citation>
    <scope>NUCLEOTIDE SEQUENCE [LARGE SCALE GENOMIC DNA]</scope>
    <source>
        <strain evidence="5 6">CCMP332</strain>
    </source>
</reference>
<evidence type="ECO:0000256" key="1">
    <source>
        <dbReference type="ARBA" id="ARBA00022884"/>
    </source>
</evidence>
<dbReference type="InterPro" id="IPR012677">
    <property type="entry name" value="Nucleotide-bd_a/b_plait_sf"/>
</dbReference>
<sequence>MAKSAAKIRRNQARAAARGESYTPPPPKPTTSLEVSQHDENDDNDEHAMRKSAAAQKLERTLADIDNNVDGLNSKDRRTAKRKAEAIAAEEAGCPADQLLQWHSIQRRKKKRSSTNDDNQTNKLSPEDEAKLTSAKKLREALAQLDGLNAKERRSAKRKAEAIATEETGCQPTELLQWSEAMLAQTKNNNKNNNSSDGEAKNNKTNPYILFVGQLAYTTTTDQLFQHFQQTLGPEVIHKDSIQIRLLTDATTKKSKGMAFIELSTPETMYECLKMHLTHLDGRRINVERSSGGGHAAKKSKITSFREEQSSFISQTMDKIIEEHVKNGEIEEGELDEGVIALCKRHSATVVEQALKEYVEEKRVRKERKEKWGEKEEEEFRNPSAFLTHVIGRVAEEGGAGGQVLANDTKGGSGSGHNRSRGSSGNREKTRGDGREDSVLEKSGVDMSISYKKSGNDNSKIASIFPSMQRGRGRGRGYMH</sequence>
<dbReference type="InterPro" id="IPR050886">
    <property type="entry name" value="RNA-binding_reg"/>
</dbReference>
<accession>A0ABD3QZQ9</accession>
<dbReference type="InterPro" id="IPR000504">
    <property type="entry name" value="RRM_dom"/>
</dbReference>
<evidence type="ECO:0000259" key="4">
    <source>
        <dbReference type="PROSITE" id="PS50102"/>
    </source>
</evidence>
<proteinExistence type="predicted"/>
<evidence type="ECO:0000256" key="2">
    <source>
        <dbReference type="PROSITE-ProRule" id="PRU00176"/>
    </source>
</evidence>
<dbReference type="CDD" id="cd12400">
    <property type="entry name" value="RRM_Nop6"/>
    <property type="match status" value="1"/>
</dbReference>
<name>A0ABD3QZQ9_9STRA</name>
<feature type="compositionally biased region" description="Basic residues" evidence="3">
    <location>
        <begin position="1"/>
        <end position="12"/>
    </location>
</feature>
<dbReference type="PANTHER" id="PTHR48024:SF56">
    <property type="entry name" value="HETEROGENEOUS NUCLEAR RIBONUCLEOPROTEIN A0"/>
    <property type="match status" value="1"/>
</dbReference>
<evidence type="ECO:0000313" key="5">
    <source>
        <dbReference type="EMBL" id="KAL3805805.1"/>
    </source>
</evidence>
<dbReference type="SMART" id="SM00360">
    <property type="entry name" value="RRM"/>
    <property type="match status" value="1"/>
</dbReference>
<dbReference type="GO" id="GO:0003723">
    <property type="term" value="F:RNA binding"/>
    <property type="evidence" value="ECO:0007669"/>
    <property type="project" value="UniProtKB-UniRule"/>
</dbReference>
<gene>
    <name evidence="5" type="ORF">HJC23_007766</name>
</gene>
<dbReference type="Pfam" id="PF00076">
    <property type="entry name" value="RRM_1"/>
    <property type="match status" value="1"/>
</dbReference>
<dbReference type="SUPFAM" id="SSF54928">
    <property type="entry name" value="RNA-binding domain, RBD"/>
    <property type="match status" value="1"/>
</dbReference>
<feature type="region of interest" description="Disordered" evidence="3">
    <location>
        <begin position="1"/>
        <end position="78"/>
    </location>
</feature>
<evidence type="ECO:0000313" key="6">
    <source>
        <dbReference type="Proteomes" id="UP001516023"/>
    </source>
</evidence>
<protein>
    <recommendedName>
        <fullName evidence="4">RRM domain-containing protein</fullName>
    </recommendedName>
</protein>
<dbReference type="Gene3D" id="3.30.70.330">
    <property type="match status" value="1"/>
</dbReference>
<feature type="compositionally biased region" description="Basic residues" evidence="3">
    <location>
        <begin position="471"/>
        <end position="480"/>
    </location>
</feature>